<dbReference type="Proteomes" id="UP000256661">
    <property type="component" value="Unassembled WGS sequence"/>
</dbReference>
<gene>
    <name evidence="1" type="ORF">DFJ69_2087</name>
</gene>
<sequence>MSQSSERVPLTDTGRRSGSIGQFVRWLLPEDGIVDEIAVEVAAAGTRQVALTRTERELAAARILAAGGNATDIARRLFISYASAKALAARIAQENAAEAASPVLAADVA</sequence>
<evidence type="ECO:0000313" key="2">
    <source>
        <dbReference type="Proteomes" id="UP000256661"/>
    </source>
</evidence>
<keyword evidence="2" id="KW-1185">Reference proteome</keyword>
<organism evidence="1 2">
    <name type="scientific">Thermomonospora umbrina</name>
    <dbReference type="NCBI Taxonomy" id="111806"/>
    <lineage>
        <taxon>Bacteria</taxon>
        <taxon>Bacillati</taxon>
        <taxon>Actinomycetota</taxon>
        <taxon>Actinomycetes</taxon>
        <taxon>Streptosporangiales</taxon>
        <taxon>Thermomonosporaceae</taxon>
        <taxon>Thermomonospora</taxon>
    </lineage>
</organism>
<dbReference type="SUPFAM" id="SSF46894">
    <property type="entry name" value="C-terminal effector domain of the bipartite response regulators"/>
    <property type="match status" value="1"/>
</dbReference>
<proteinExistence type="predicted"/>
<comment type="caution">
    <text evidence="1">The sequence shown here is derived from an EMBL/GenBank/DDBJ whole genome shotgun (WGS) entry which is preliminary data.</text>
</comment>
<protein>
    <submittedName>
        <fullName evidence="1">Uncharacterized protein</fullName>
    </submittedName>
</protein>
<name>A0A3D9SLP7_9ACTN</name>
<dbReference type="GO" id="GO:0006355">
    <property type="term" value="P:regulation of DNA-templated transcription"/>
    <property type="evidence" value="ECO:0007669"/>
    <property type="project" value="InterPro"/>
</dbReference>
<dbReference type="EMBL" id="QTTT01000001">
    <property type="protein sequence ID" value="REE96647.1"/>
    <property type="molecule type" value="Genomic_DNA"/>
</dbReference>
<reference evidence="1 2" key="1">
    <citation type="submission" date="2018-08" db="EMBL/GenBank/DDBJ databases">
        <title>Sequencing the genomes of 1000 actinobacteria strains.</title>
        <authorList>
            <person name="Klenk H.-P."/>
        </authorList>
    </citation>
    <scope>NUCLEOTIDE SEQUENCE [LARGE SCALE GENOMIC DNA]</scope>
    <source>
        <strain evidence="1 2">DSM 43927</strain>
    </source>
</reference>
<evidence type="ECO:0000313" key="1">
    <source>
        <dbReference type="EMBL" id="REE96647.1"/>
    </source>
</evidence>
<dbReference type="GO" id="GO:0003677">
    <property type="term" value="F:DNA binding"/>
    <property type="evidence" value="ECO:0007669"/>
    <property type="project" value="InterPro"/>
</dbReference>
<dbReference type="InterPro" id="IPR016032">
    <property type="entry name" value="Sig_transdc_resp-reg_C-effctor"/>
</dbReference>
<dbReference type="AlphaFoldDB" id="A0A3D9SLP7"/>
<accession>A0A3D9SLP7</accession>
<dbReference type="RefSeq" id="WP_147312262.1">
    <property type="nucleotide sequence ID" value="NZ_QTTT01000001.1"/>
</dbReference>